<dbReference type="SUPFAM" id="SSF53474">
    <property type="entry name" value="alpha/beta-Hydrolases"/>
    <property type="match status" value="1"/>
</dbReference>
<feature type="transmembrane region" description="Helical" evidence="1">
    <location>
        <begin position="138"/>
        <end position="159"/>
    </location>
</feature>
<keyword evidence="1" id="KW-0472">Membrane</keyword>
<organism evidence="3">
    <name type="scientific">uncultured marine bacterium 580</name>
    <dbReference type="NCBI Taxonomy" id="257400"/>
    <lineage>
        <taxon>Bacteria</taxon>
        <taxon>environmental samples</taxon>
    </lineage>
</organism>
<proteinExistence type="predicted"/>
<gene>
    <name evidence="3" type="ORF">MBMO_EBAC000-36A07.23</name>
</gene>
<dbReference type="PRINTS" id="PR00412">
    <property type="entry name" value="EPOXHYDRLASE"/>
</dbReference>
<keyword evidence="1" id="KW-0812">Transmembrane</keyword>
<dbReference type="PANTHER" id="PTHR46438">
    <property type="entry name" value="ALPHA/BETA-HYDROLASES SUPERFAMILY PROTEIN"/>
    <property type="match status" value="1"/>
</dbReference>
<dbReference type="InterPro" id="IPR000073">
    <property type="entry name" value="AB_hydrolase_1"/>
</dbReference>
<dbReference type="InterPro" id="IPR029058">
    <property type="entry name" value="AB_hydrolase_fold"/>
</dbReference>
<feature type="domain" description="AB hydrolase-1" evidence="2">
    <location>
        <begin position="25"/>
        <end position="136"/>
    </location>
</feature>
<keyword evidence="1" id="KW-1133">Transmembrane helix</keyword>
<accession>Q6SFN4</accession>
<sequence length="277" mass="31537">MQSIKKFDLDDGTFIRYTEQGSGQPLLLLHTIRNRLEYSDLLLPYLTKKFKVFVIDLPGHGDSTINKKTNYDQEFLNDSIVSFIEKLNLKNLTIAGESIGAVLAATIAKKIPSRIKKIFCFNAYDYDKRFAQGVMRGNFAATFLLFHVSLPLGLGVFFAKLESFPTLWMIFRGGVHKKSAITNEYIKLLCTSTKKPGFIYHERNVFQNHKSWLNDGSLYQGLKTSVNLIYGESDWSKQDEKLNTMKALGLNSLHTMKDTGHFSFLESPKEVSEIILN</sequence>
<evidence type="ECO:0000256" key="1">
    <source>
        <dbReference type="SAM" id="Phobius"/>
    </source>
</evidence>
<evidence type="ECO:0000313" key="3">
    <source>
        <dbReference type="EMBL" id="AAR38178.1"/>
    </source>
</evidence>
<dbReference type="AlphaFoldDB" id="Q6SFN4"/>
<name>Q6SFN4_9BACT</name>
<dbReference type="GO" id="GO:0003824">
    <property type="term" value="F:catalytic activity"/>
    <property type="evidence" value="ECO:0007669"/>
    <property type="project" value="InterPro"/>
</dbReference>
<dbReference type="Gene3D" id="3.40.50.1820">
    <property type="entry name" value="alpha/beta hydrolase"/>
    <property type="match status" value="1"/>
</dbReference>
<reference evidence="3" key="1">
    <citation type="submission" date="2003-11" db="EMBL/GenBank/DDBJ databases">
        <authorList>
            <person name="Heidelberg J.F."/>
            <person name="Eisen J.A."/>
            <person name="Nelson W.C."/>
            <person name="DeLong E.F."/>
        </authorList>
    </citation>
    <scope>NUCLEOTIDE SEQUENCE</scope>
</reference>
<dbReference type="ESTHER" id="9bact-q6sfn4">
    <property type="family name" value="6_AlphaBeta_hydrolase"/>
</dbReference>
<dbReference type="EMBL" id="AY458647">
    <property type="protein sequence ID" value="AAR38178.1"/>
    <property type="molecule type" value="Genomic_DNA"/>
</dbReference>
<dbReference type="InterPro" id="IPR000639">
    <property type="entry name" value="Epox_hydrolase-like"/>
</dbReference>
<evidence type="ECO:0000259" key="2">
    <source>
        <dbReference type="Pfam" id="PF00561"/>
    </source>
</evidence>
<dbReference type="Pfam" id="PF00561">
    <property type="entry name" value="Abhydrolase_1"/>
    <property type="match status" value="1"/>
</dbReference>
<reference evidence="3" key="2">
    <citation type="submission" date="2003-12" db="EMBL/GenBank/DDBJ databases">
        <title>Monterey Bay Coastal Ocean Microbial Observatory environmental clone sequencing.</title>
        <authorList>
            <person name="DeLong E.F."/>
        </authorList>
    </citation>
    <scope>NUCLEOTIDE SEQUENCE</scope>
</reference>
<protein>
    <recommendedName>
        <fullName evidence="2">AB hydrolase-1 domain-containing protein</fullName>
    </recommendedName>
</protein>